<evidence type="ECO:0000313" key="3">
    <source>
        <dbReference type="Proteomes" id="UP000711996"/>
    </source>
</evidence>
<organism evidence="2 3">
    <name type="scientific">Colletotrichum siamense</name>
    <name type="common">Anthracnose fungus</name>
    <dbReference type="NCBI Taxonomy" id="690259"/>
    <lineage>
        <taxon>Eukaryota</taxon>
        <taxon>Fungi</taxon>
        <taxon>Dikarya</taxon>
        <taxon>Ascomycota</taxon>
        <taxon>Pezizomycotina</taxon>
        <taxon>Sordariomycetes</taxon>
        <taxon>Hypocreomycetidae</taxon>
        <taxon>Glomerellales</taxon>
        <taxon>Glomerellaceae</taxon>
        <taxon>Colletotrichum</taxon>
        <taxon>Colletotrichum gloeosporioides species complex</taxon>
    </lineage>
</organism>
<dbReference type="Gene3D" id="3.90.180.10">
    <property type="entry name" value="Medium-chain alcohol dehydrogenases, catalytic domain"/>
    <property type="match status" value="1"/>
</dbReference>
<dbReference type="Proteomes" id="UP000711996">
    <property type="component" value="Unassembled WGS sequence"/>
</dbReference>
<dbReference type="InterPro" id="IPR050700">
    <property type="entry name" value="YIM1/Zinc_Alcohol_DH_Fams"/>
</dbReference>
<proteinExistence type="predicted"/>
<evidence type="ECO:0000259" key="1">
    <source>
        <dbReference type="SMART" id="SM00829"/>
    </source>
</evidence>
<keyword evidence="3" id="KW-1185">Reference proteome</keyword>
<dbReference type="InterPro" id="IPR036291">
    <property type="entry name" value="NAD(P)-bd_dom_sf"/>
</dbReference>
<dbReference type="AlphaFoldDB" id="A0A9P5ELD9"/>
<reference evidence="2" key="1">
    <citation type="submission" date="2019-06" db="EMBL/GenBank/DDBJ databases">
        <authorList>
            <person name="Gan P."/>
            <person name="Shirasu K."/>
        </authorList>
    </citation>
    <scope>NUCLEOTIDE SEQUENCE [LARGE SCALE GENOMIC DNA]</scope>
    <source>
        <strain evidence="2">CAD2</strain>
    </source>
</reference>
<sequence length="371" mass="38282">MATSRAWTFAARGAPRSVLSLTPRPVPTLPPAAAVVSKSKDSTEWLLIKVSYAALNPGGQFYVSTIPAAARAKTAVPEMDLSGVVADVWTPSASSSAAKARFRKGDRVAAFIPVSFGWATGTGALAEHVVLPAKYAVAVPRGVGLKGAGSVLTAGCTALTTVRAAGLKRGGRVLVNGASGGVGSLAVQMARDAVGPEGVVVAVCSGRNAEMVRGLGADEVVDYTATGSVSDLLSKRFGGEKRFDGVVDCIGVQDVYASCAAYVVPGGVYAAVGIKPAAQTWGSFFKAVWTMQMNALWPLAGWLGGAGRVWKGTTMMDPGRTLMEDVVGMLADGRVKAVFDREVAMEDVVEGYNVVESGRARGKVVVKVGEE</sequence>
<dbReference type="EMBL" id="QPMT01000037">
    <property type="protein sequence ID" value="KAF4853021.1"/>
    <property type="molecule type" value="Genomic_DNA"/>
</dbReference>
<dbReference type="GO" id="GO:0016491">
    <property type="term" value="F:oxidoreductase activity"/>
    <property type="evidence" value="ECO:0007669"/>
    <property type="project" value="InterPro"/>
</dbReference>
<dbReference type="Pfam" id="PF08240">
    <property type="entry name" value="ADH_N"/>
    <property type="match status" value="1"/>
</dbReference>
<dbReference type="GO" id="GO:0005739">
    <property type="term" value="C:mitochondrion"/>
    <property type="evidence" value="ECO:0007669"/>
    <property type="project" value="TreeGrafter"/>
</dbReference>
<dbReference type="SMART" id="SM00829">
    <property type="entry name" value="PKS_ER"/>
    <property type="match status" value="1"/>
</dbReference>
<dbReference type="InterPro" id="IPR013154">
    <property type="entry name" value="ADH-like_N"/>
</dbReference>
<dbReference type="SUPFAM" id="SSF50129">
    <property type="entry name" value="GroES-like"/>
    <property type="match status" value="1"/>
</dbReference>
<dbReference type="InterPro" id="IPR020843">
    <property type="entry name" value="ER"/>
</dbReference>
<evidence type="ECO:0000313" key="2">
    <source>
        <dbReference type="EMBL" id="KAF4853021.1"/>
    </source>
</evidence>
<dbReference type="PANTHER" id="PTHR11695:SF294">
    <property type="entry name" value="RETICULON-4-INTERACTING PROTEIN 1, MITOCHONDRIAL"/>
    <property type="match status" value="1"/>
</dbReference>
<dbReference type="OrthoDB" id="3509362at2759"/>
<dbReference type="Pfam" id="PF13602">
    <property type="entry name" value="ADH_zinc_N_2"/>
    <property type="match status" value="1"/>
</dbReference>
<name>A0A9P5ELD9_COLSI</name>
<dbReference type="InterPro" id="IPR011032">
    <property type="entry name" value="GroES-like_sf"/>
</dbReference>
<dbReference type="CDD" id="cd08267">
    <property type="entry name" value="MDR1"/>
    <property type="match status" value="1"/>
</dbReference>
<dbReference type="SUPFAM" id="SSF51735">
    <property type="entry name" value="NAD(P)-binding Rossmann-fold domains"/>
    <property type="match status" value="1"/>
</dbReference>
<gene>
    <name evidence="2" type="ORF">CGCSCA2_v010089</name>
</gene>
<accession>A0A9P5ELD9</accession>
<protein>
    <submittedName>
        <fullName evidence="2">Zinc-type alcohol dehydrogenase-like protein</fullName>
    </submittedName>
</protein>
<comment type="caution">
    <text evidence="2">The sequence shown here is derived from an EMBL/GenBank/DDBJ whole genome shotgun (WGS) entry which is preliminary data.</text>
</comment>
<dbReference type="PANTHER" id="PTHR11695">
    <property type="entry name" value="ALCOHOL DEHYDROGENASE RELATED"/>
    <property type="match status" value="1"/>
</dbReference>
<feature type="domain" description="Enoyl reductase (ER)" evidence="1">
    <location>
        <begin position="24"/>
        <end position="366"/>
    </location>
</feature>
<dbReference type="Gene3D" id="3.40.50.720">
    <property type="entry name" value="NAD(P)-binding Rossmann-like Domain"/>
    <property type="match status" value="1"/>
</dbReference>